<feature type="region of interest" description="Disordered" evidence="1">
    <location>
        <begin position="47"/>
        <end position="80"/>
    </location>
</feature>
<dbReference type="GO" id="GO:0010181">
    <property type="term" value="F:FMN binding"/>
    <property type="evidence" value="ECO:0007669"/>
    <property type="project" value="InterPro"/>
</dbReference>
<feature type="domain" description="FMN-binding" evidence="2">
    <location>
        <begin position="92"/>
        <end position="170"/>
    </location>
</feature>
<evidence type="ECO:0000256" key="1">
    <source>
        <dbReference type="SAM" id="MobiDB-lite"/>
    </source>
</evidence>
<sequence length="173" mass="16776">MRRITIWLLSTLAGLVLLFSYRTSLGAGSPATATAAGAGGGTTGNGATAGGNSSGGGTTGGNSSGSAGSTGSGANSGATAGGTTYQGSVAATRWGDVQVTITVADGKITAVNVPVYPNGNGRDRQINARALPILTQETLTAQSARIDTVSGATVTSDGYIESLQAALDAAHLS</sequence>
<dbReference type="InterPro" id="IPR007329">
    <property type="entry name" value="FMN-bd"/>
</dbReference>
<organism evidence="3 4">
    <name type="scientific">Dactylosporangium matsuzakiense</name>
    <dbReference type="NCBI Taxonomy" id="53360"/>
    <lineage>
        <taxon>Bacteria</taxon>
        <taxon>Bacillati</taxon>
        <taxon>Actinomycetota</taxon>
        <taxon>Actinomycetes</taxon>
        <taxon>Micromonosporales</taxon>
        <taxon>Micromonosporaceae</taxon>
        <taxon>Dactylosporangium</taxon>
    </lineage>
</organism>
<keyword evidence="4" id="KW-1185">Reference proteome</keyword>
<comment type="caution">
    <text evidence="3">The sequence shown here is derived from an EMBL/GenBank/DDBJ whole genome shotgun (WGS) entry which is preliminary data.</text>
</comment>
<proteinExistence type="predicted"/>
<protein>
    <submittedName>
        <fullName evidence="3">FMN-binding protein</fullName>
    </submittedName>
</protein>
<dbReference type="AlphaFoldDB" id="A0A9W6KWA4"/>
<name>A0A9W6KWA4_9ACTN</name>
<reference evidence="3" key="1">
    <citation type="journal article" date="2014" name="Int. J. Syst. Evol. Microbiol.">
        <title>Complete genome sequence of Corynebacterium casei LMG S-19264T (=DSM 44701T), isolated from a smear-ripened cheese.</title>
        <authorList>
            <consortium name="US DOE Joint Genome Institute (JGI-PGF)"/>
            <person name="Walter F."/>
            <person name="Albersmeier A."/>
            <person name="Kalinowski J."/>
            <person name="Ruckert C."/>
        </authorList>
    </citation>
    <scope>NUCLEOTIDE SEQUENCE</scope>
    <source>
        <strain evidence="3">VKM Ac-1321</strain>
    </source>
</reference>
<accession>A0A9W6KWA4</accession>
<dbReference type="Proteomes" id="UP001143480">
    <property type="component" value="Unassembled WGS sequence"/>
</dbReference>
<dbReference type="Gene3D" id="3.90.1010.20">
    <property type="match status" value="1"/>
</dbReference>
<dbReference type="GO" id="GO:0016020">
    <property type="term" value="C:membrane"/>
    <property type="evidence" value="ECO:0007669"/>
    <property type="project" value="InterPro"/>
</dbReference>
<dbReference type="SMART" id="SM00900">
    <property type="entry name" value="FMN_bind"/>
    <property type="match status" value="1"/>
</dbReference>
<feature type="compositionally biased region" description="Gly residues" evidence="1">
    <location>
        <begin position="47"/>
        <end position="71"/>
    </location>
</feature>
<evidence type="ECO:0000259" key="2">
    <source>
        <dbReference type="SMART" id="SM00900"/>
    </source>
</evidence>
<gene>
    <name evidence="3" type="ORF">GCM10017581_096380</name>
</gene>
<evidence type="ECO:0000313" key="3">
    <source>
        <dbReference type="EMBL" id="GLL07879.1"/>
    </source>
</evidence>
<dbReference type="Pfam" id="PF04205">
    <property type="entry name" value="FMN_bind"/>
    <property type="match status" value="1"/>
</dbReference>
<dbReference type="RefSeq" id="WP_261958925.1">
    <property type="nucleotide sequence ID" value="NZ_BAAAXA010000001.1"/>
</dbReference>
<evidence type="ECO:0000313" key="4">
    <source>
        <dbReference type="Proteomes" id="UP001143480"/>
    </source>
</evidence>
<dbReference type="EMBL" id="BSFP01000116">
    <property type="protein sequence ID" value="GLL07879.1"/>
    <property type="molecule type" value="Genomic_DNA"/>
</dbReference>
<reference evidence="3" key="2">
    <citation type="submission" date="2023-01" db="EMBL/GenBank/DDBJ databases">
        <authorList>
            <person name="Sun Q."/>
            <person name="Evtushenko L."/>
        </authorList>
    </citation>
    <scope>NUCLEOTIDE SEQUENCE</scope>
    <source>
        <strain evidence="3">VKM Ac-1321</strain>
    </source>
</reference>